<evidence type="ECO:0000313" key="3">
    <source>
        <dbReference type="Proteomes" id="UP001497744"/>
    </source>
</evidence>
<accession>A0AAV4LPJ5</accession>
<protein>
    <submittedName>
        <fullName evidence="2">Acetoin utilization protein AcuC</fullName>
    </submittedName>
</protein>
<sequence>MQQLLAALRAATPAHLPRLGLRLANGLAGPRPPLQFWQEYVRKSLESETFARLSPHSKCLLTCVACKLGRETARAVEANVLVERVFADVTSPRALPLLNIELINMVMVASYTIGLPLAEQQMQRMLDRAQQLVKSNAQFHAELSASLLHSLGAVARAFPRQSGQLAASELVRGAVARFPDLAVGLNTRELSLVLFAFDKLQVVDEAVAHVVLKRIKADIEEIEGQTLATILFACAGHRVLHPALDLLREKVSTAARHVTGREACNICCAYIKAGLWEGSLFRLLENALPKMNAQELCNVVNLMMHKKVEVPEGFKQAYLYHLQAAIASMRFNLLDALTLTQSLVSWGLVNRVDPGVLDGPLAKVVERNAVLCQSSAFGVKEVYLLHYCVSLGCRGAAETAARCVAARFDDRALSNKELVVLFNAIHNLGVVRSTLDMVENALRRRLVQRQRFSKIDLHTMAHWASEDLANLLVSNHLVHLRCFSYDDLRLLRLLLKRTRSNEAMSLGRRAVEMVLVPRSVAKPGTSSNFENAIHNEIGGRFHDFDNPGPYDSFQIRKIVAACELLPHLQGELGAVGILSNAVDYMVGSGNAIQALDLSSLIALLSVARKLNVRSDDIAVLSHTATRRLPGDVDPVGFLELLNAVYHLELPVVKPHALLESAVKALVTTREHRVKESIMLTMSALCFGHVIEPGCLYYLMVSGIGSVRQLSPLIMKSLYLYLVAGGTLTTELYNAVANTLLCLPPVHCLGEVVPKSGMALRGHPSSLDVNMSLFVAEAADGNEVHTSVYATLRKRLADGGYGFDMRAEEPVAFNYVADILLLCGPAPRTSPNTGLRAEQRAAPRENNGCT</sequence>
<proteinExistence type="predicted"/>
<gene>
    <name evidence="2" type="ORF">BcabD6B2_11170</name>
</gene>
<evidence type="ECO:0000256" key="1">
    <source>
        <dbReference type="SAM" id="MobiDB-lite"/>
    </source>
</evidence>
<dbReference type="RefSeq" id="XP_067713753.1">
    <property type="nucleotide sequence ID" value="XM_067857652.1"/>
</dbReference>
<dbReference type="GeneID" id="94193165"/>
<reference evidence="2 3" key="1">
    <citation type="submission" date="2021-06" db="EMBL/GenBank/DDBJ databases">
        <title>Genome sequence of Babesia caballi.</title>
        <authorList>
            <person name="Yamagishi J."/>
            <person name="Kidaka T."/>
            <person name="Ochi A."/>
        </authorList>
    </citation>
    <scope>NUCLEOTIDE SEQUENCE [LARGE SCALE GENOMIC DNA]</scope>
    <source>
        <strain evidence="2">USDA-D6B2</strain>
    </source>
</reference>
<keyword evidence="3" id="KW-1185">Reference proteome</keyword>
<dbReference type="Proteomes" id="UP001497744">
    <property type="component" value="Unassembled WGS sequence"/>
</dbReference>
<dbReference type="AlphaFoldDB" id="A0AAV4LPJ5"/>
<evidence type="ECO:0000313" key="2">
    <source>
        <dbReference type="EMBL" id="GIX61682.1"/>
    </source>
</evidence>
<name>A0AAV4LPJ5_BABCB</name>
<feature type="region of interest" description="Disordered" evidence="1">
    <location>
        <begin position="830"/>
        <end position="849"/>
    </location>
</feature>
<dbReference type="EMBL" id="BPLF01000001">
    <property type="protein sequence ID" value="GIX61682.1"/>
    <property type="molecule type" value="Genomic_DNA"/>
</dbReference>
<comment type="caution">
    <text evidence="2">The sequence shown here is derived from an EMBL/GenBank/DDBJ whole genome shotgun (WGS) entry which is preliminary data.</text>
</comment>
<organism evidence="2 3">
    <name type="scientific">Babesia caballi</name>
    <dbReference type="NCBI Taxonomy" id="5871"/>
    <lineage>
        <taxon>Eukaryota</taxon>
        <taxon>Sar</taxon>
        <taxon>Alveolata</taxon>
        <taxon>Apicomplexa</taxon>
        <taxon>Aconoidasida</taxon>
        <taxon>Piroplasmida</taxon>
        <taxon>Babesiidae</taxon>
        <taxon>Babesia</taxon>
    </lineage>
</organism>